<dbReference type="RefSeq" id="WP_100918819.1">
    <property type="nucleotide sequence ID" value="NZ_CP020370.1"/>
</dbReference>
<reference evidence="2 3" key="1">
    <citation type="submission" date="2017-03" db="EMBL/GenBank/DDBJ databases">
        <title>Complete genome sequence of Candidatus 'Thiodictyon syntrophicum' sp. nov. strain Cad16T, a photolithoautotroph purple sulfur bacterium isolated from an alpine meromictic lake.</title>
        <authorList>
            <person name="Luedin S.M."/>
            <person name="Pothier J.F."/>
            <person name="Danza F."/>
            <person name="Storelli N."/>
            <person name="Wittwer M."/>
            <person name="Tonolla M."/>
        </authorList>
    </citation>
    <scope>NUCLEOTIDE SEQUENCE [LARGE SCALE GENOMIC DNA]</scope>
    <source>
        <strain evidence="2 3">Cad16T</strain>
    </source>
</reference>
<dbReference type="Proteomes" id="UP000232638">
    <property type="component" value="Chromosome"/>
</dbReference>
<dbReference type="InterPro" id="IPR036597">
    <property type="entry name" value="Fido-like_dom_sf"/>
</dbReference>
<dbReference type="Pfam" id="PF02661">
    <property type="entry name" value="Fic"/>
    <property type="match status" value="1"/>
</dbReference>
<dbReference type="KEGG" id="tsy:THSYN_08825"/>
<protein>
    <recommendedName>
        <fullName evidence="1">Fido domain-containing protein</fullName>
    </recommendedName>
</protein>
<dbReference type="SUPFAM" id="SSF140931">
    <property type="entry name" value="Fic-like"/>
    <property type="match status" value="1"/>
</dbReference>
<evidence type="ECO:0000313" key="3">
    <source>
        <dbReference type="Proteomes" id="UP000232638"/>
    </source>
</evidence>
<proteinExistence type="predicted"/>
<accession>A0A2K8U638</accession>
<sequence>MPEFADHRLTVETARFGPFTFQVGVNPAAVETALLRVGDAHQRLQGSPLAQVAGQLEPEVVATSVFGTNSIEGGTLSEEETRLALDYECIHPFWDGNGRVGRVIEASLLLREGFKYAPFAQARFYLDQIDRYFTLFNTCRKAAERAPRPPTQTSCSSSWKAC</sequence>
<dbReference type="PROSITE" id="PS51459">
    <property type="entry name" value="FIDO"/>
    <property type="match status" value="1"/>
</dbReference>
<dbReference type="OrthoDB" id="9807853at2"/>
<evidence type="ECO:0000313" key="2">
    <source>
        <dbReference type="EMBL" id="AUB81043.1"/>
    </source>
</evidence>
<name>A0A2K8U638_9GAMM</name>
<dbReference type="EMBL" id="CP020370">
    <property type="protein sequence ID" value="AUB81043.1"/>
    <property type="molecule type" value="Genomic_DNA"/>
</dbReference>
<dbReference type="AlphaFoldDB" id="A0A2K8U638"/>
<dbReference type="InterPro" id="IPR003812">
    <property type="entry name" value="Fido"/>
</dbReference>
<keyword evidence="3" id="KW-1185">Reference proteome</keyword>
<organism evidence="2 3">
    <name type="scientific">Candidatus Thiodictyon syntrophicum</name>
    <dbReference type="NCBI Taxonomy" id="1166950"/>
    <lineage>
        <taxon>Bacteria</taxon>
        <taxon>Pseudomonadati</taxon>
        <taxon>Pseudomonadota</taxon>
        <taxon>Gammaproteobacteria</taxon>
        <taxon>Chromatiales</taxon>
        <taxon>Chromatiaceae</taxon>
        <taxon>Thiodictyon</taxon>
    </lineage>
</organism>
<dbReference type="Gene3D" id="1.10.3290.10">
    <property type="entry name" value="Fido-like domain"/>
    <property type="match status" value="1"/>
</dbReference>
<evidence type="ECO:0000259" key="1">
    <source>
        <dbReference type="PROSITE" id="PS51459"/>
    </source>
</evidence>
<feature type="domain" description="Fido" evidence="1">
    <location>
        <begin position="32"/>
        <end position="154"/>
    </location>
</feature>
<gene>
    <name evidence="2" type="ORF">THSYN_08825</name>
</gene>